<sequence length="103" mass="11494">MQDILLTQRKKKGKGREKSSYTPGASPSEPSLPRHVTPENSPTSPTPSDRAASTLLTEPRTQNIPRRAFVTTHNNPSPLLQKLPTQERPVGKVKAKYYNLNFD</sequence>
<name>A0A9Q3BET7_9BASI</name>
<feature type="compositionally biased region" description="Low complexity" evidence="1">
    <location>
        <begin position="38"/>
        <end position="48"/>
    </location>
</feature>
<accession>A0A9Q3BET7</accession>
<dbReference type="AlphaFoldDB" id="A0A9Q3BET7"/>
<comment type="caution">
    <text evidence="2">The sequence shown here is derived from an EMBL/GenBank/DDBJ whole genome shotgun (WGS) entry which is preliminary data.</text>
</comment>
<evidence type="ECO:0000313" key="2">
    <source>
        <dbReference type="EMBL" id="MBW0463641.1"/>
    </source>
</evidence>
<feature type="compositionally biased region" description="Polar residues" evidence="1">
    <location>
        <begin position="54"/>
        <end position="64"/>
    </location>
</feature>
<feature type="region of interest" description="Disordered" evidence="1">
    <location>
        <begin position="1"/>
        <end position="87"/>
    </location>
</feature>
<reference evidence="2" key="1">
    <citation type="submission" date="2021-03" db="EMBL/GenBank/DDBJ databases">
        <title>Draft genome sequence of rust myrtle Austropuccinia psidii MF-1, a brazilian biotype.</title>
        <authorList>
            <person name="Quecine M.C."/>
            <person name="Pachon D.M.R."/>
            <person name="Bonatelli M.L."/>
            <person name="Correr F.H."/>
            <person name="Franceschini L.M."/>
            <person name="Leite T.F."/>
            <person name="Margarido G.R.A."/>
            <person name="Almeida C.A."/>
            <person name="Ferrarezi J.A."/>
            <person name="Labate C.A."/>
        </authorList>
    </citation>
    <scope>NUCLEOTIDE SEQUENCE</scope>
    <source>
        <strain evidence="2">MF-1</strain>
    </source>
</reference>
<evidence type="ECO:0000313" key="3">
    <source>
        <dbReference type="Proteomes" id="UP000765509"/>
    </source>
</evidence>
<proteinExistence type="predicted"/>
<dbReference type="EMBL" id="AVOT02000601">
    <property type="protein sequence ID" value="MBW0463641.1"/>
    <property type="molecule type" value="Genomic_DNA"/>
</dbReference>
<organism evidence="2 3">
    <name type="scientific">Austropuccinia psidii MF-1</name>
    <dbReference type="NCBI Taxonomy" id="1389203"/>
    <lineage>
        <taxon>Eukaryota</taxon>
        <taxon>Fungi</taxon>
        <taxon>Dikarya</taxon>
        <taxon>Basidiomycota</taxon>
        <taxon>Pucciniomycotina</taxon>
        <taxon>Pucciniomycetes</taxon>
        <taxon>Pucciniales</taxon>
        <taxon>Sphaerophragmiaceae</taxon>
        <taxon>Austropuccinia</taxon>
    </lineage>
</organism>
<dbReference type="Proteomes" id="UP000765509">
    <property type="component" value="Unassembled WGS sequence"/>
</dbReference>
<gene>
    <name evidence="2" type="ORF">O181_003356</name>
</gene>
<protein>
    <submittedName>
        <fullName evidence="2">Uncharacterized protein</fullName>
    </submittedName>
</protein>
<keyword evidence="3" id="KW-1185">Reference proteome</keyword>
<evidence type="ECO:0000256" key="1">
    <source>
        <dbReference type="SAM" id="MobiDB-lite"/>
    </source>
</evidence>